<dbReference type="PRINTS" id="PR01437">
    <property type="entry name" value="NUOXDRDTASE4"/>
</dbReference>
<sequence length="439" mass="51277">MKMFFLMFFMIPLCFYNFFIIQVFYYLMFFMFLLGYGFNGFSGLSYNFGFDSYSYYFILLSIWVSALMLMASMKVYYSNNYWFLFSLNILILLFSLLIIFSSLNLFIFYLFFEISLIPLMMLILGWGYQPERLMAGMYMMFYTLIFSLPMMIGIFFIYDSFKTLNFFEFDYIDEILIFLLINFVFFIKIPMYMIHLWLPKAHVEAPVSGSMILAGLMLKLGGYGMMRLMKIFMMNSLTLNIYFLLFSLLGGLIISLVCLFQVDMKSLVAYSSVAHMSLVVGGILSMSLVGFMGAFIMMIAHGLCSSGLFCMTNIYYERFMSRSFYLVKGLINIFPSFSFLMFMFSIINMSAPPSINLLGEINLLISLISYSSILLFILMFISFFSAYYSVYLYSYSNHGSLSSVFYSFFGGFVREYLLLILHLIPLNLFILFSDLFINF</sequence>
<feature type="transmembrane region" description="Helical" evidence="17">
    <location>
        <begin position="82"/>
        <end position="100"/>
    </location>
</feature>
<dbReference type="EC" id="7.1.1.2" evidence="4 17"/>
<dbReference type="RefSeq" id="YP_009470467.1">
    <property type="nucleotide sequence ID" value="NC_037218.1"/>
</dbReference>
<evidence type="ECO:0000256" key="8">
    <source>
        <dbReference type="ARBA" id="ARBA00022692"/>
    </source>
</evidence>
<reference evidence="20" key="1">
    <citation type="journal article" date="2017" name="Mitochondrial DNA Part B Resour">
        <title>Complete mitochondrial genome of a leaf-mining beetle, Rhadinosa nigrocyanea (Coleoptera: Hispidae).</title>
        <authorList>
            <person name="Dai X."/>
            <person name="Guo Q."/>
            <person name="Xu J."/>
        </authorList>
    </citation>
    <scope>NUCLEOTIDE SEQUENCE</scope>
</reference>
<dbReference type="GO" id="GO:0008137">
    <property type="term" value="F:NADH dehydrogenase (ubiquinone) activity"/>
    <property type="evidence" value="ECO:0007669"/>
    <property type="project" value="UniProtKB-UniRule"/>
</dbReference>
<feature type="transmembrane region" description="Helical" evidence="17">
    <location>
        <begin position="53"/>
        <end position="70"/>
    </location>
</feature>
<dbReference type="GO" id="GO:0015990">
    <property type="term" value="P:electron transport coupled proton transport"/>
    <property type="evidence" value="ECO:0007669"/>
    <property type="project" value="TreeGrafter"/>
</dbReference>
<dbReference type="CTD" id="4538"/>
<feature type="transmembrane region" description="Helical" evidence="17">
    <location>
        <begin position="106"/>
        <end position="126"/>
    </location>
</feature>
<keyword evidence="8 17" id="KW-0812">Transmembrane</keyword>
<feature type="transmembrane region" description="Helical" evidence="17">
    <location>
        <begin position="241"/>
        <end position="260"/>
    </location>
</feature>
<dbReference type="GeneID" id="36278408"/>
<proteinExistence type="inferred from homology"/>
<evidence type="ECO:0000256" key="11">
    <source>
        <dbReference type="ARBA" id="ARBA00022989"/>
    </source>
</evidence>
<evidence type="ECO:0000256" key="9">
    <source>
        <dbReference type="ARBA" id="ARBA00022967"/>
    </source>
</evidence>
<evidence type="ECO:0000256" key="13">
    <source>
        <dbReference type="ARBA" id="ARBA00023075"/>
    </source>
</evidence>
<comment type="similarity">
    <text evidence="3 17">Belongs to the complex I subunit 4 family.</text>
</comment>
<dbReference type="EMBL" id="MF041978">
    <property type="protein sequence ID" value="AVF96882.1"/>
    <property type="molecule type" value="Genomic_DNA"/>
</dbReference>
<dbReference type="GO" id="GO:0042773">
    <property type="term" value="P:ATP synthesis coupled electron transport"/>
    <property type="evidence" value="ECO:0007669"/>
    <property type="project" value="InterPro"/>
</dbReference>
<keyword evidence="15 17" id="KW-0472">Membrane</keyword>
<dbReference type="PANTHER" id="PTHR43507">
    <property type="entry name" value="NADH-UBIQUINONE OXIDOREDUCTASE CHAIN 4"/>
    <property type="match status" value="1"/>
</dbReference>
<evidence type="ECO:0000256" key="2">
    <source>
        <dbReference type="ARBA" id="ARBA00004225"/>
    </source>
</evidence>
<keyword evidence="7 17" id="KW-0679">Respiratory chain</keyword>
<comment type="function">
    <text evidence="17">Core subunit of the mitochondrial membrane respiratory chain NADH dehydrogenase (Complex I) which catalyzes electron transfer from NADH through the respiratory chain, using ubiquinone as an electron acceptor. Essential for the catalytic activity and assembly of complex I.</text>
</comment>
<evidence type="ECO:0000256" key="17">
    <source>
        <dbReference type="RuleBase" id="RU003297"/>
    </source>
</evidence>
<evidence type="ECO:0000256" key="6">
    <source>
        <dbReference type="ARBA" id="ARBA00022448"/>
    </source>
</evidence>
<evidence type="ECO:0000256" key="14">
    <source>
        <dbReference type="ARBA" id="ARBA00023128"/>
    </source>
</evidence>
<evidence type="ECO:0000256" key="5">
    <source>
        <dbReference type="ARBA" id="ARBA00021006"/>
    </source>
</evidence>
<keyword evidence="9" id="KW-1278">Translocase</keyword>
<evidence type="ECO:0000259" key="19">
    <source>
        <dbReference type="Pfam" id="PF01059"/>
    </source>
</evidence>
<feature type="domain" description="NADH:quinone oxidoreductase/Mrp antiporter transmembrane" evidence="18">
    <location>
        <begin position="102"/>
        <end position="384"/>
    </location>
</feature>
<comment type="subcellular location">
    <subcellularLocation>
        <location evidence="2 17">Mitochondrion membrane</location>
        <topology evidence="2 17">Multi-pass membrane protein</topology>
    </subcellularLocation>
</comment>
<feature type="transmembrane region" description="Helical" evidence="17">
    <location>
        <begin position="177"/>
        <end position="198"/>
    </location>
</feature>
<name>A0A343UQA7_9CUCU</name>
<comment type="function">
    <text evidence="1">Core subunit of the mitochondrial membrane respiratory chain NADH dehydrogenase (Complex I) that is believed to belong to the minimal assembly required for catalysis. Complex I functions in the transfer of electrons from NADH to the respiratory chain. The immediate electron acceptor for the enzyme is believed to be ubiquinone.</text>
</comment>
<protein>
    <recommendedName>
        <fullName evidence="5 17">NADH-ubiquinone oxidoreductase chain 4</fullName>
        <ecNumber evidence="4 17">7.1.1.2</ecNumber>
    </recommendedName>
</protein>
<dbReference type="AlphaFoldDB" id="A0A343UQA7"/>
<feature type="transmembrane region" description="Helical" evidence="17">
    <location>
        <begin position="138"/>
        <end position="157"/>
    </location>
</feature>
<evidence type="ECO:0000256" key="12">
    <source>
        <dbReference type="ARBA" id="ARBA00023027"/>
    </source>
</evidence>
<keyword evidence="11 17" id="KW-1133">Transmembrane helix</keyword>
<evidence type="ECO:0000256" key="16">
    <source>
        <dbReference type="ARBA" id="ARBA00049551"/>
    </source>
</evidence>
<feature type="transmembrane region" description="Helical" evidence="17">
    <location>
        <begin position="325"/>
        <end position="347"/>
    </location>
</feature>
<feature type="transmembrane region" description="Helical" evidence="17">
    <location>
        <begin position="267"/>
        <end position="289"/>
    </location>
</feature>
<dbReference type="InterPro" id="IPR000260">
    <property type="entry name" value="NADH4_N"/>
</dbReference>
<evidence type="ECO:0000256" key="10">
    <source>
        <dbReference type="ARBA" id="ARBA00022982"/>
    </source>
</evidence>
<accession>A0A343UQA7</accession>
<dbReference type="GO" id="GO:0048039">
    <property type="term" value="F:ubiquinone binding"/>
    <property type="evidence" value="ECO:0007669"/>
    <property type="project" value="TreeGrafter"/>
</dbReference>
<evidence type="ECO:0000256" key="4">
    <source>
        <dbReference type="ARBA" id="ARBA00012944"/>
    </source>
</evidence>
<comment type="catalytic activity">
    <reaction evidence="16 17">
        <text>a ubiquinone + NADH + 5 H(+)(in) = a ubiquinol + NAD(+) + 4 H(+)(out)</text>
        <dbReference type="Rhea" id="RHEA:29091"/>
        <dbReference type="Rhea" id="RHEA-COMP:9565"/>
        <dbReference type="Rhea" id="RHEA-COMP:9566"/>
        <dbReference type="ChEBI" id="CHEBI:15378"/>
        <dbReference type="ChEBI" id="CHEBI:16389"/>
        <dbReference type="ChEBI" id="CHEBI:17976"/>
        <dbReference type="ChEBI" id="CHEBI:57540"/>
        <dbReference type="ChEBI" id="CHEBI:57945"/>
        <dbReference type="EC" id="7.1.1.2"/>
    </reaction>
</comment>
<evidence type="ECO:0000256" key="1">
    <source>
        <dbReference type="ARBA" id="ARBA00003257"/>
    </source>
</evidence>
<dbReference type="GO" id="GO:0003954">
    <property type="term" value="F:NADH dehydrogenase activity"/>
    <property type="evidence" value="ECO:0007669"/>
    <property type="project" value="TreeGrafter"/>
</dbReference>
<feature type="transmembrane region" description="Helical" evidence="17">
    <location>
        <begin position="367"/>
        <end position="395"/>
    </location>
</feature>
<geneLocation type="mitochondrion" evidence="20"/>
<evidence type="ECO:0000256" key="7">
    <source>
        <dbReference type="ARBA" id="ARBA00022660"/>
    </source>
</evidence>
<organism evidence="20">
    <name type="scientific">Rhadinosa nigrocyanea</name>
    <dbReference type="NCBI Taxonomy" id="2093842"/>
    <lineage>
        <taxon>Eukaryota</taxon>
        <taxon>Metazoa</taxon>
        <taxon>Ecdysozoa</taxon>
        <taxon>Arthropoda</taxon>
        <taxon>Hexapoda</taxon>
        <taxon>Insecta</taxon>
        <taxon>Pterygota</taxon>
        <taxon>Neoptera</taxon>
        <taxon>Endopterygota</taxon>
        <taxon>Coleoptera</taxon>
        <taxon>Polyphaga</taxon>
        <taxon>Cucujiformia</taxon>
        <taxon>Chrysomeloidea</taxon>
        <taxon>Chrysomelidae</taxon>
        <taxon>Cassidinae</taxon>
        <taxon>Rhadinosa</taxon>
    </lineage>
</organism>
<dbReference type="GO" id="GO:0031966">
    <property type="term" value="C:mitochondrial membrane"/>
    <property type="evidence" value="ECO:0007669"/>
    <property type="project" value="UniProtKB-SubCell"/>
</dbReference>
<keyword evidence="6 17" id="KW-0813">Transport</keyword>
<keyword evidence="12 17" id="KW-0520">NAD</keyword>
<dbReference type="Pfam" id="PF01059">
    <property type="entry name" value="Oxidored_q5_N"/>
    <property type="match status" value="1"/>
</dbReference>
<evidence type="ECO:0000313" key="20">
    <source>
        <dbReference type="EMBL" id="AVF96882.1"/>
    </source>
</evidence>
<evidence type="ECO:0000259" key="18">
    <source>
        <dbReference type="Pfam" id="PF00361"/>
    </source>
</evidence>
<feature type="transmembrane region" description="Helical" evidence="17">
    <location>
        <begin position="7"/>
        <end position="33"/>
    </location>
</feature>
<keyword evidence="14 17" id="KW-0496">Mitochondrion</keyword>
<feature type="transmembrane region" description="Helical" evidence="17">
    <location>
        <begin position="210"/>
        <end position="229"/>
    </location>
</feature>
<feature type="domain" description="NADH:ubiquinone oxidoreductase chain 4 N-terminal" evidence="19">
    <location>
        <begin position="1"/>
        <end position="98"/>
    </location>
</feature>
<dbReference type="InterPro" id="IPR003918">
    <property type="entry name" value="NADH_UbQ_OxRdtase"/>
</dbReference>
<dbReference type="PANTHER" id="PTHR43507:SF20">
    <property type="entry name" value="NADH-UBIQUINONE OXIDOREDUCTASE CHAIN 4"/>
    <property type="match status" value="1"/>
</dbReference>
<evidence type="ECO:0000256" key="3">
    <source>
        <dbReference type="ARBA" id="ARBA00009025"/>
    </source>
</evidence>
<gene>
    <name evidence="20" type="primary">ND4</name>
</gene>
<keyword evidence="13 17" id="KW-0830">Ubiquinone</keyword>
<feature type="transmembrane region" description="Helical" evidence="17">
    <location>
        <begin position="295"/>
        <end position="316"/>
    </location>
</feature>
<keyword evidence="10 17" id="KW-0249">Electron transport</keyword>
<dbReference type="Pfam" id="PF00361">
    <property type="entry name" value="Proton_antipo_M"/>
    <property type="match status" value="1"/>
</dbReference>
<feature type="transmembrane region" description="Helical" evidence="17">
    <location>
        <begin position="416"/>
        <end position="437"/>
    </location>
</feature>
<dbReference type="InterPro" id="IPR001750">
    <property type="entry name" value="ND/Mrp_TM"/>
</dbReference>
<evidence type="ECO:0000256" key="15">
    <source>
        <dbReference type="ARBA" id="ARBA00023136"/>
    </source>
</evidence>